<dbReference type="InterPro" id="IPR021490">
    <property type="entry name" value="DUF3144"/>
</dbReference>
<evidence type="ECO:0000313" key="3">
    <source>
        <dbReference type="Proteomes" id="UP000050562"/>
    </source>
</evidence>
<evidence type="ECO:0000313" key="2">
    <source>
        <dbReference type="EMBL" id="KPY33402.1"/>
    </source>
</evidence>
<dbReference type="EMBL" id="LJRC01000211">
    <property type="protein sequence ID" value="KPY33402.1"/>
    <property type="molecule type" value="Genomic_DNA"/>
</dbReference>
<proteinExistence type="predicted"/>
<reference evidence="2 3" key="1">
    <citation type="submission" date="2015-09" db="EMBL/GenBank/DDBJ databases">
        <title>Genome announcement of multiple Pseudomonas syringae strains.</title>
        <authorList>
            <person name="Thakur S."/>
            <person name="Wang P.W."/>
            <person name="Gong Y."/>
            <person name="Weir B.S."/>
            <person name="Guttman D.S."/>
        </authorList>
    </citation>
    <scope>NUCLEOTIDE SEQUENCE [LARGE SCALE GENOMIC DNA]</scope>
    <source>
        <strain evidence="2 3">ICMP3956</strain>
    </source>
</reference>
<dbReference type="Gene3D" id="1.10.287.3020">
    <property type="match status" value="1"/>
</dbReference>
<dbReference type="Pfam" id="PF11342">
    <property type="entry name" value="DUF3144"/>
    <property type="match status" value="1"/>
</dbReference>
<gene>
    <name evidence="2" type="ORF">ALO52_00513</name>
</gene>
<protein>
    <recommendedName>
        <fullName evidence="4">DUF3144 domain-containing protein</fullName>
    </recommendedName>
</protein>
<evidence type="ECO:0000256" key="1">
    <source>
        <dbReference type="SAM" id="MobiDB-lite"/>
    </source>
</evidence>
<dbReference type="PATRIC" id="fig|251707.3.peg.697"/>
<comment type="caution">
    <text evidence="2">The sequence shown here is derived from an EMBL/GenBank/DDBJ whole genome shotgun (WGS) entry which is preliminary data.</text>
</comment>
<evidence type="ECO:0008006" key="4">
    <source>
        <dbReference type="Google" id="ProtNLM"/>
    </source>
</evidence>
<feature type="region of interest" description="Disordered" evidence="1">
    <location>
        <begin position="1"/>
        <end position="23"/>
    </location>
</feature>
<dbReference type="Proteomes" id="UP000050562">
    <property type="component" value="Unassembled WGS sequence"/>
</dbReference>
<organism evidence="2 3">
    <name type="scientific">Pseudomonas syringae pv. primulae</name>
    <dbReference type="NCBI Taxonomy" id="251707"/>
    <lineage>
        <taxon>Bacteria</taxon>
        <taxon>Pseudomonadati</taxon>
        <taxon>Pseudomonadota</taxon>
        <taxon>Gammaproteobacteria</taxon>
        <taxon>Pseudomonadales</taxon>
        <taxon>Pseudomonadaceae</taxon>
        <taxon>Pseudomonas</taxon>
    </lineage>
</organism>
<name>A0A0P9YFV4_9PSED</name>
<accession>A0A0P9YFV4</accession>
<sequence length="120" mass="13930">MGAHQTLHETTERSKVADRQLPMTQKTDQAFYDRADAHISLANQQIDKPEDLGKVSASMTFGATRFNAWVTSRSFKSGTEMAEAREEIVKYFCEQYRMMLEDNLDEHIQNFDRYKVDSKD</sequence>
<feature type="compositionally biased region" description="Basic and acidic residues" evidence="1">
    <location>
        <begin position="1"/>
        <end position="18"/>
    </location>
</feature>
<dbReference type="AlphaFoldDB" id="A0A0P9YFV4"/>